<keyword evidence="1" id="KW-0812">Transmembrane</keyword>
<name>A0A2H3PBF8_9BACT</name>
<dbReference type="EMBL" id="PDEP01000001">
    <property type="protein sequence ID" value="PEN09598.1"/>
    <property type="molecule type" value="Genomic_DNA"/>
</dbReference>
<dbReference type="Proteomes" id="UP000221024">
    <property type="component" value="Unassembled WGS sequence"/>
</dbReference>
<keyword evidence="3" id="KW-1185">Reference proteome</keyword>
<keyword evidence="1" id="KW-1133">Transmembrane helix</keyword>
<proteinExistence type="predicted"/>
<feature type="transmembrane region" description="Helical" evidence="1">
    <location>
        <begin position="20"/>
        <end position="43"/>
    </location>
</feature>
<evidence type="ECO:0000313" key="3">
    <source>
        <dbReference type="Proteomes" id="UP000221024"/>
    </source>
</evidence>
<accession>A0A2H3PBF8</accession>
<reference evidence="2 3" key="1">
    <citation type="submission" date="2017-10" db="EMBL/GenBank/DDBJ databases">
        <title>Draft genome of Longimonas halophila.</title>
        <authorList>
            <person name="Goh K.M."/>
            <person name="Shamsir M.S."/>
            <person name="Lim S.W."/>
        </authorList>
    </citation>
    <scope>NUCLEOTIDE SEQUENCE [LARGE SCALE GENOMIC DNA]</scope>
    <source>
        <strain evidence="2 3">KCTC 42399</strain>
    </source>
</reference>
<feature type="transmembrane region" description="Helical" evidence="1">
    <location>
        <begin position="49"/>
        <end position="66"/>
    </location>
</feature>
<organism evidence="2 3">
    <name type="scientific">Longimonas halophila</name>
    <dbReference type="NCBI Taxonomy" id="1469170"/>
    <lineage>
        <taxon>Bacteria</taxon>
        <taxon>Pseudomonadati</taxon>
        <taxon>Rhodothermota</taxon>
        <taxon>Rhodothermia</taxon>
        <taxon>Rhodothermales</taxon>
        <taxon>Salisaetaceae</taxon>
        <taxon>Longimonas</taxon>
    </lineage>
</organism>
<gene>
    <name evidence="2" type="ORF">CRI93_02390</name>
</gene>
<sequence length="99" mass="10986">MAREQLPHVKRQLWWVRANIGAGIALLVVMAVFLALHILDVVAASPEGLVFPLFYACFMGITAAVGKRHTRAAIGRVFCRTQPTQQRSKMQATNSPMPR</sequence>
<keyword evidence="1" id="KW-0472">Membrane</keyword>
<evidence type="ECO:0000256" key="1">
    <source>
        <dbReference type="SAM" id="Phobius"/>
    </source>
</evidence>
<comment type="caution">
    <text evidence="2">The sequence shown here is derived from an EMBL/GenBank/DDBJ whole genome shotgun (WGS) entry which is preliminary data.</text>
</comment>
<evidence type="ECO:0000313" key="2">
    <source>
        <dbReference type="EMBL" id="PEN09598.1"/>
    </source>
</evidence>
<protein>
    <submittedName>
        <fullName evidence="2">Uncharacterized protein</fullName>
    </submittedName>
</protein>
<dbReference type="AlphaFoldDB" id="A0A2H3PBF8"/>